<comment type="subcellular location">
    <subcellularLocation>
        <location evidence="1">Secreted</location>
    </subcellularLocation>
</comment>
<evidence type="ECO:0000256" key="1">
    <source>
        <dbReference type="ARBA" id="ARBA00004613"/>
    </source>
</evidence>
<comment type="caution">
    <text evidence="11">The sequence shown here is derived from an EMBL/GenBank/DDBJ whole genome shotgun (WGS) entry which is preliminary data.</text>
</comment>
<accession>A0A8H6VKT0</accession>
<evidence type="ECO:0000256" key="6">
    <source>
        <dbReference type="ARBA" id="ARBA00022801"/>
    </source>
</evidence>
<keyword evidence="4" id="KW-0858">Xylan degradation</keyword>
<dbReference type="GO" id="GO:0045493">
    <property type="term" value="P:xylan catabolic process"/>
    <property type="evidence" value="ECO:0007669"/>
    <property type="project" value="UniProtKB-KW"/>
</dbReference>
<evidence type="ECO:0000256" key="5">
    <source>
        <dbReference type="ARBA" id="ARBA00022729"/>
    </source>
</evidence>
<evidence type="ECO:0000256" key="8">
    <source>
        <dbReference type="ARBA" id="ARBA00023326"/>
    </source>
</evidence>
<evidence type="ECO:0000256" key="7">
    <source>
        <dbReference type="ARBA" id="ARBA00023277"/>
    </source>
</evidence>
<dbReference type="InterPro" id="IPR043595">
    <property type="entry name" value="FaeB/C/D"/>
</dbReference>
<dbReference type="GO" id="GO:0005576">
    <property type="term" value="C:extracellular region"/>
    <property type="evidence" value="ECO:0007669"/>
    <property type="project" value="UniProtKB-SubCell"/>
</dbReference>
<reference evidence="11" key="1">
    <citation type="submission" date="2020-04" db="EMBL/GenBank/DDBJ databases">
        <title>Draft genome resource of the tomato pathogen Pseudocercospora fuligena.</title>
        <authorList>
            <person name="Zaccaron A."/>
        </authorList>
    </citation>
    <scope>NUCLEOTIDE SEQUENCE</scope>
    <source>
        <strain evidence="11">PF001</strain>
    </source>
</reference>
<evidence type="ECO:0000256" key="9">
    <source>
        <dbReference type="ARBA" id="ARBA00034075"/>
    </source>
</evidence>
<evidence type="ECO:0000259" key="10">
    <source>
        <dbReference type="Pfam" id="PF14295"/>
    </source>
</evidence>
<dbReference type="EMBL" id="JABCIY010000067">
    <property type="protein sequence ID" value="KAF7194022.1"/>
    <property type="molecule type" value="Genomic_DNA"/>
</dbReference>
<keyword evidence="8" id="KW-0624">Polysaccharide degradation</keyword>
<dbReference type="GO" id="GO:0030600">
    <property type="term" value="F:feruloyl esterase activity"/>
    <property type="evidence" value="ECO:0007669"/>
    <property type="project" value="UniProtKB-EC"/>
</dbReference>
<name>A0A8H6VKT0_9PEZI</name>
<dbReference type="AlphaFoldDB" id="A0A8H6VKT0"/>
<dbReference type="OrthoDB" id="3637552at2759"/>
<evidence type="ECO:0000256" key="4">
    <source>
        <dbReference type="ARBA" id="ARBA00022651"/>
    </source>
</evidence>
<dbReference type="Gene3D" id="3.50.4.10">
    <property type="entry name" value="Hepatocyte Growth Factor"/>
    <property type="match status" value="1"/>
</dbReference>
<evidence type="ECO:0000256" key="2">
    <source>
        <dbReference type="ARBA" id="ARBA00013091"/>
    </source>
</evidence>
<keyword evidence="7" id="KW-0119">Carbohydrate metabolism</keyword>
<dbReference type="PANTHER" id="PTHR38050">
    <property type="match status" value="1"/>
</dbReference>
<feature type="domain" description="Apple" evidence="10">
    <location>
        <begin position="181"/>
        <end position="212"/>
    </location>
</feature>
<protein>
    <recommendedName>
        <fullName evidence="2">feruloyl esterase</fullName>
        <ecNumber evidence="2">3.1.1.73</ecNumber>
    </recommendedName>
</protein>
<evidence type="ECO:0000313" key="12">
    <source>
        <dbReference type="Proteomes" id="UP000660729"/>
    </source>
</evidence>
<sequence length="614" mass="66176">MDPLQPLSTYIYDNTTTDTSNRKFYAGAHMLLASPQLPCPYYNQSTYTDSAGNQWGTYCGFDGGGSQVGSLNTDDMTGCMTACNNNPSCNQFTYQYGGSEPAGITGSTGGTCWLKQGTFTGQGISNTNNANFAYRINAVTTTRTTPGGAVTTTTTALSQQLLRVYTVYCGFDNTPSSVSTTSASSLSACMANCDAYTGCKAASLQGTACYLKTGFNSLNSNSGIQSLVRTIPPNPNYAAPYPAGTGNASTGCGQPLWSGLVPDGTAQQYSFTGPDGLTRNYLLHIPKYYDPNKASPLMFGFHGNGGNAAAIQGQVQWDDKILNPYGIAVYVSGMGGGFISNPDWGPTGTNYPNLDDVGFMRMFVPFLTSSFCVDTGRIFAAGQSNGGGLVQVLACDPYMSQVISVFAGSSAAMYTNNTSGDPLTIEPVNTPTQALCLPSRNNIAIVEIHGLGDQVINYSGGIARRRVLPQIPHWATRWAQRQGYSGTNVTTVLSTGANGVTRYQFGNADNLGIITQYTLQNCGHCFATLNSNGLSAAQTFMDFFYAQTSNWGTGPGPQISSSSSPVNPHFHNYPFPSFFHFYHYHHQHHYDTHHNFKHHYNKYYYNKYDTHNHN</sequence>
<keyword evidence="5" id="KW-0732">Signal</keyword>
<dbReference type="EC" id="3.1.1.73" evidence="2"/>
<organism evidence="11 12">
    <name type="scientific">Pseudocercospora fuligena</name>
    <dbReference type="NCBI Taxonomy" id="685502"/>
    <lineage>
        <taxon>Eukaryota</taxon>
        <taxon>Fungi</taxon>
        <taxon>Dikarya</taxon>
        <taxon>Ascomycota</taxon>
        <taxon>Pezizomycotina</taxon>
        <taxon>Dothideomycetes</taxon>
        <taxon>Dothideomycetidae</taxon>
        <taxon>Mycosphaerellales</taxon>
        <taxon>Mycosphaerellaceae</taxon>
        <taxon>Pseudocercospora</taxon>
    </lineage>
</organism>
<comment type="catalytic activity">
    <reaction evidence="9">
        <text>feruloyl-polysaccharide + H2O = ferulate + polysaccharide.</text>
        <dbReference type="EC" id="3.1.1.73"/>
    </reaction>
</comment>
<feature type="domain" description="Apple" evidence="10">
    <location>
        <begin position="66"/>
        <end position="115"/>
    </location>
</feature>
<evidence type="ECO:0000313" key="11">
    <source>
        <dbReference type="EMBL" id="KAF7194022.1"/>
    </source>
</evidence>
<dbReference type="Gene3D" id="3.40.50.1820">
    <property type="entry name" value="alpha/beta hydrolase"/>
    <property type="match status" value="1"/>
</dbReference>
<dbReference type="InterPro" id="IPR029058">
    <property type="entry name" value="AB_hydrolase_fold"/>
</dbReference>
<keyword evidence="3" id="KW-0964">Secreted</keyword>
<dbReference type="Proteomes" id="UP000660729">
    <property type="component" value="Unassembled WGS sequence"/>
</dbReference>
<proteinExistence type="predicted"/>
<dbReference type="InterPro" id="IPR003609">
    <property type="entry name" value="Pan_app"/>
</dbReference>
<dbReference type="SUPFAM" id="SSF53474">
    <property type="entry name" value="alpha/beta-Hydrolases"/>
    <property type="match status" value="1"/>
</dbReference>
<keyword evidence="12" id="KW-1185">Reference proteome</keyword>
<keyword evidence="6" id="KW-0378">Hydrolase</keyword>
<gene>
    <name evidence="11" type="ORF">HII31_04704</name>
</gene>
<dbReference type="PANTHER" id="PTHR38050:SF2">
    <property type="entry name" value="FERULOYL ESTERASE C-RELATED"/>
    <property type="match status" value="1"/>
</dbReference>
<dbReference type="Pfam" id="PF14295">
    <property type="entry name" value="PAN_4"/>
    <property type="match status" value="2"/>
</dbReference>
<evidence type="ECO:0000256" key="3">
    <source>
        <dbReference type="ARBA" id="ARBA00022525"/>
    </source>
</evidence>